<evidence type="ECO:0000313" key="1">
    <source>
        <dbReference type="EMBL" id="MPN22411.1"/>
    </source>
</evidence>
<gene>
    <name evidence="1" type="ORF">SDC9_169794</name>
</gene>
<reference evidence="1" key="1">
    <citation type="submission" date="2019-08" db="EMBL/GenBank/DDBJ databases">
        <authorList>
            <person name="Kucharzyk K."/>
            <person name="Murdoch R.W."/>
            <person name="Higgins S."/>
            <person name="Loffler F."/>
        </authorList>
    </citation>
    <scope>NUCLEOTIDE SEQUENCE</scope>
</reference>
<proteinExistence type="predicted"/>
<sequence length="100" mass="11242">MTLGPLHHLTVPLLIEKRRDLSGEPARLIRTGRAAFDEAAQIGKLHHRLIVIFLRIGQLHVGDQNDFLPEVIEGDDLVKEHQVHVLKPLRVLGVKAERGL</sequence>
<accession>A0A645G6A6</accession>
<protein>
    <submittedName>
        <fullName evidence="1">Uncharacterized protein</fullName>
    </submittedName>
</protein>
<comment type="caution">
    <text evidence="1">The sequence shown here is derived from an EMBL/GenBank/DDBJ whole genome shotgun (WGS) entry which is preliminary data.</text>
</comment>
<organism evidence="1">
    <name type="scientific">bioreactor metagenome</name>
    <dbReference type="NCBI Taxonomy" id="1076179"/>
    <lineage>
        <taxon>unclassified sequences</taxon>
        <taxon>metagenomes</taxon>
        <taxon>ecological metagenomes</taxon>
    </lineage>
</organism>
<name>A0A645G6A6_9ZZZZ</name>
<dbReference type="AlphaFoldDB" id="A0A645G6A6"/>
<dbReference type="EMBL" id="VSSQ01070634">
    <property type="protein sequence ID" value="MPN22411.1"/>
    <property type="molecule type" value="Genomic_DNA"/>
</dbReference>